<protein>
    <recommendedName>
        <fullName evidence="11">AP-3 complex subunit beta</fullName>
    </recommendedName>
</protein>
<dbReference type="InterPro" id="IPR002553">
    <property type="entry name" value="Clathrin/coatomer_adapt-like_N"/>
</dbReference>
<organism evidence="14 15">
    <name type="scientific">Brachionus plicatilis</name>
    <name type="common">Marine rotifer</name>
    <name type="synonym">Brachionus muelleri</name>
    <dbReference type="NCBI Taxonomy" id="10195"/>
    <lineage>
        <taxon>Eukaryota</taxon>
        <taxon>Metazoa</taxon>
        <taxon>Spiralia</taxon>
        <taxon>Gnathifera</taxon>
        <taxon>Rotifera</taxon>
        <taxon>Eurotatoria</taxon>
        <taxon>Monogononta</taxon>
        <taxon>Pseudotrocha</taxon>
        <taxon>Ploima</taxon>
        <taxon>Brachionidae</taxon>
        <taxon>Brachionus</taxon>
    </lineage>
</organism>
<dbReference type="GO" id="GO:0005794">
    <property type="term" value="C:Golgi apparatus"/>
    <property type="evidence" value="ECO:0007669"/>
    <property type="project" value="UniProtKB-SubCell"/>
</dbReference>
<dbReference type="EMBL" id="REGN01005832">
    <property type="protein sequence ID" value="RNA11859.1"/>
    <property type="molecule type" value="Genomic_DNA"/>
</dbReference>
<evidence type="ECO:0000256" key="1">
    <source>
        <dbReference type="ARBA" id="ARBA00004145"/>
    </source>
</evidence>
<evidence type="ECO:0000256" key="6">
    <source>
        <dbReference type="ARBA" id="ARBA00022927"/>
    </source>
</evidence>
<dbReference type="OrthoDB" id="302453at2759"/>
<comment type="caution">
    <text evidence="14">The sequence shown here is derived from an EMBL/GenBank/DDBJ whole genome shotgun (WGS) entry which is preliminary data.</text>
</comment>
<dbReference type="GO" id="GO:0006886">
    <property type="term" value="P:intracellular protein transport"/>
    <property type="evidence" value="ECO:0007669"/>
    <property type="project" value="InterPro"/>
</dbReference>
<evidence type="ECO:0000256" key="4">
    <source>
        <dbReference type="ARBA" id="ARBA00022448"/>
    </source>
</evidence>
<dbReference type="SUPFAM" id="SSF48371">
    <property type="entry name" value="ARM repeat"/>
    <property type="match status" value="1"/>
</dbReference>
<comment type="subcellular location">
    <subcellularLocation>
        <location evidence="1">Cytoplasmic vesicle</location>
        <location evidence="1">Clathrin-coated vesicle membrane</location>
        <topology evidence="1">Peripheral membrane protein</topology>
        <orientation evidence="1">Cytoplasmic side</orientation>
    </subcellularLocation>
    <subcellularLocation>
        <location evidence="2">Golgi apparatus</location>
    </subcellularLocation>
</comment>
<evidence type="ECO:0000256" key="10">
    <source>
        <dbReference type="ARBA" id="ARBA00023570"/>
    </source>
</evidence>
<feature type="region of interest" description="Disordered" evidence="12">
    <location>
        <begin position="263"/>
        <end position="292"/>
    </location>
</feature>
<dbReference type="Gene3D" id="1.25.10.10">
    <property type="entry name" value="Leucine-rich Repeat Variant"/>
    <property type="match status" value="1"/>
</dbReference>
<evidence type="ECO:0000256" key="12">
    <source>
        <dbReference type="SAM" id="MobiDB-lite"/>
    </source>
</evidence>
<gene>
    <name evidence="14" type="ORF">BpHYR1_045041</name>
</gene>
<dbReference type="Pfam" id="PF01602">
    <property type="entry name" value="Adaptin_N"/>
    <property type="match status" value="1"/>
</dbReference>
<reference evidence="14 15" key="1">
    <citation type="journal article" date="2018" name="Sci. Rep.">
        <title>Genomic signatures of local adaptation to the degree of environmental predictability in rotifers.</title>
        <authorList>
            <person name="Franch-Gras L."/>
            <person name="Hahn C."/>
            <person name="Garcia-Roger E.M."/>
            <person name="Carmona M.J."/>
            <person name="Serra M."/>
            <person name="Gomez A."/>
        </authorList>
    </citation>
    <scope>NUCLEOTIDE SEQUENCE [LARGE SCALE GENOMIC DNA]</scope>
    <source>
        <strain evidence="14">HYR1</strain>
    </source>
</reference>
<evidence type="ECO:0000256" key="9">
    <source>
        <dbReference type="ARBA" id="ARBA00023329"/>
    </source>
</evidence>
<evidence type="ECO:0000256" key="7">
    <source>
        <dbReference type="ARBA" id="ARBA00023034"/>
    </source>
</evidence>
<feature type="region of interest" description="Disordered" evidence="12">
    <location>
        <begin position="1"/>
        <end position="36"/>
    </location>
</feature>
<evidence type="ECO:0000259" key="13">
    <source>
        <dbReference type="SMART" id="SM01355"/>
    </source>
</evidence>
<sequence>MSNSSLVSGLQMPNSSSANPSITEDPNSSDNVKPVSIFSNDYKKNDDLRLMLDSNKDNLKLDAMKRIVGMIAKGKNASDLFPAVVKNVVSKNVEIKKLVYVYLMRYAEEQQDLALLSISTFQRALKDPNQLIRASALRVLSSIRVPIITTIMMLAIKEAVSDMSPYVRKTAANAITKLYNLDQELKDELIEIIEKLLADKTILVAGSAIAAFEEVCPERIDLIHKSFRKLCNLLIDVDEWGQVIIINMLTRYARTQFLNPNAISDEESKNEEQNESEEEESEDMDSRFTKPMDPDHRLLLRVTKPLLQSRNSSVVMSVAQLYYYVAPRNEIPLVAKALVRLLRSHREVQIIVLKNIVSMAQKNQHMFQPHHKSFYVHTSDSIHVKILKLEILTCLANQGNISIILREFQTYVLSQDKEFAAATINAIGRCASTIKEVTDSCLAGLVNLMSKKDETIVGESVVVIKRLIQSNPSKNGSIIKRMAKMSDKVSVAMAKASILWLIGEYSDQVKKLAPDVLRKMAKTFCDEEISVKLQILNLAVKLFLTNQKQVAILVQYVLNLAKYDQSYDIRDRARFLRALIYNNEKCPQLAKHVKKIILAPKPAPLLESAYKDSDHFQLGTLSHAIGARVNGYTELPEFPAEAPDPSVRNIEVPVAEKAVHVAKLRKKSDKFYSDDDEEQKSQSTEGADPTESEESEESGSESDSETENDSENGSEHEQSEEEVEVKKSETETSEDSEESSSSSDSSSEAESETESEQESKPSKPAAKAGVKPAMKKAEKKVAQPANEVSLLDLDFSEPSVQPAVPVQSSMPILSPSLADLANLGSTSGQHLGQKIYTTNKEFELLNKISGNGLQIQYKFTRQANQFSNKAVTVELKISNFTNGDLNSFSVSNKKLQLGMSMSELSEFSLTKGASANQIVAIDFNDTFQPAVFELCAIYSNDPTLGGTSMTKKWPNLSITCPIGELIQPGYSISENEFMKLQARLKGMNEVNGFVQNFTHSQFISKDFGTKILEGVNVCQIPSSQQDSMKYAGFSASGKTPILLSLFFADDGKCFINVNCEKIVLANMLIKEVKQILTKV</sequence>
<feature type="domain" description="AP-3 complex subunit beta C-terminal" evidence="13">
    <location>
        <begin position="783"/>
        <end position="928"/>
    </location>
</feature>
<feature type="compositionally biased region" description="Acidic residues" evidence="12">
    <location>
        <begin position="273"/>
        <end position="283"/>
    </location>
</feature>
<evidence type="ECO:0000313" key="15">
    <source>
        <dbReference type="Proteomes" id="UP000276133"/>
    </source>
</evidence>
<accession>A0A3M7QKP9</accession>
<dbReference type="PIRSF" id="PIRSF037096">
    <property type="entry name" value="AP3_complex_beta"/>
    <property type="match status" value="1"/>
</dbReference>
<dbReference type="Pfam" id="PF14796">
    <property type="entry name" value="AP3B1_C"/>
    <property type="match status" value="1"/>
</dbReference>
<feature type="compositionally biased region" description="Polar residues" evidence="12">
    <location>
        <begin position="1"/>
        <end position="31"/>
    </location>
</feature>
<comment type="function">
    <text evidence="10">Subunit of non-clathrin- and clathrin-associated adaptor protein complex 3 (AP-3) that plays a role in protein sorting in the late-Golgi/trans-Golgi network (TGN) and/or endosomes. The AP complexes mediate both the recruitment of clathrin to membranes and the recognition of sorting signals within the cytosolic tails of transmembrane cargo molecules. AP-3 appears to be involved in the sorting of a subset of transmembrane proteins targeted to lysosomes and lysosome-related organelles. In concert with the BLOC-1 complex, AP-3 is required to target cargos into vesicles assembled at cell bodies for delivery into neurites and nerve terminals.</text>
</comment>
<evidence type="ECO:0000256" key="5">
    <source>
        <dbReference type="ARBA" id="ARBA00022553"/>
    </source>
</evidence>
<keyword evidence="9" id="KW-0968">Cytoplasmic vesicle</keyword>
<dbReference type="InterPro" id="IPR026739">
    <property type="entry name" value="AP_beta"/>
</dbReference>
<name>A0A3M7QKP9_BRAPC</name>
<dbReference type="AlphaFoldDB" id="A0A3M7QKP9"/>
<dbReference type="InterPro" id="IPR056314">
    <property type="entry name" value="AP3B1/2_C"/>
</dbReference>
<evidence type="ECO:0000256" key="2">
    <source>
        <dbReference type="ARBA" id="ARBA00004555"/>
    </source>
</evidence>
<dbReference type="Proteomes" id="UP000276133">
    <property type="component" value="Unassembled WGS sequence"/>
</dbReference>
<feature type="compositionally biased region" description="Acidic residues" evidence="12">
    <location>
        <begin position="688"/>
        <end position="723"/>
    </location>
</feature>
<dbReference type="GO" id="GO:0030123">
    <property type="term" value="C:AP-3 adaptor complex"/>
    <property type="evidence" value="ECO:0007669"/>
    <property type="project" value="UniProtKB-UniRule"/>
</dbReference>
<evidence type="ECO:0000256" key="11">
    <source>
        <dbReference type="PIRNR" id="PIRNR037096"/>
    </source>
</evidence>
<keyword evidence="15" id="KW-1185">Reference proteome</keyword>
<comment type="similarity">
    <text evidence="3 11">Belongs to the adaptor complexes large subunit family.</text>
</comment>
<keyword evidence="6 11" id="KW-0653">Protein transport</keyword>
<dbReference type="GO" id="GO:0016192">
    <property type="term" value="P:vesicle-mediated transport"/>
    <property type="evidence" value="ECO:0007669"/>
    <property type="project" value="InterPro"/>
</dbReference>
<keyword evidence="7" id="KW-0333">Golgi apparatus</keyword>
<dbReference type="SMART" id="SM01355">
    <property type="entry name" value="AP3B1_C"/>
    <property type="match status" value="1"/>
</dbReference>
<dbReference type="InterPro" id="IPR011989">
    <property type="entry name" value="ARM-like"/>
</dbReference>
<feature type="region of interest" description="Disordered" evidence="12">
    <location>
        <begin position="669"/>
        <end position="780"/>
    </location>
</feature>
<feature type="compositionally biased region" description="Acidic residues" evidence="12">
    <location>
        <begin position="747"/>
        <end position="756"/>
    </location>
</feature>
<evidence type="ECO:0000256" key="8">
    <source>
        <dbReference type="ARBA" id="ARBA00023136"/>
    </source>
</evidence>
<dbReference type="PANTHER" id="PTHR11134">
    <property type="entry name" value="ADAPTOR COMPLEX SUBUNIT BETA FAMILY MEMBER"/>
    <property type="match status" value="1"/>
</dbReference>
<dbReference type="InterPro" id="IPR016024">
    <property type="entry name" value="ARM-type_fold"/>
</dbReference>
<keyword evidence="8 11" id="KW-0472">Membrane</keyword>
<evidence type="ECO:0000313" key="14">
    <source>
        <dbReference type="EMBL" id="RNA11859.1"/>
    </source>
</evidence>
<keyword evidence="4 11" id="KW-0813">Transport</keyword>
<evidence type="ECO:0000256" key="3">
    <source>
        <dbReference type="ARBA" id="ARBA00006613"/>
    </source>
</evidence>
<dbReference type="InterPro" id="IPR029390">
    <property type="entry name" value="AP3B_C"/>
</dbReference>
<keyword evidence="5" id="KW-0597">Phosphoprotein</keyword>
<proteinExistence type="inferred from homology"/>
<dbReference type="InterPro" id="IPR026740">
    <property type="entry name" value="AP3_beta"/>
</dbReference>
<dbReference type="GO" id="GO:0030665">
    <property type="term" value="C:clathrin-coated vesicle membrane"/>
    <property type="evidence" value="ECO:0007669"/>
    <property type="project" value="UniProtKB-SubCell"/>
</dbReference>
<dbReference type="Pfam" id="PF24080">
    <property type="entry name" value="AP3B1_C_2"/>
    <property type="match status" value="1"/>
</dbReference>
<dbReference type="STRING" id="10195.A0A3M7QKP9"/>